<sequence length="234" mass="26912">MLFAGCRLLALGKPIQTLQHFTPVFRSLSATVKSKPKLLLQNLRQFATKNKLPFEVDSNVSRDVLLFTFRNDKHFKMMTVFGVVNFVVWTYIGIFAFRMLKDAPVTPPKKGESLPWYQRINLGSNTYRNGITLICFAMGYLILTYTMLVPMRTVQTLALLKGGKKVGLRTYGPFAKTFSFVIPIEHISAMQARTSAGRIVSLKVKNRWFFFMMDKKGQFHNTQLFDYVVGLRRF</sequence>
<dbReference type="PANTHER" id="PTHR14549">
    <property type="entry name" value="TRANSMEMBRANE PROTEIN 223"/>
    <property type="match status" value="1"/>
</dbReference>
<reference evidence="1" key="1">
    <citation type="submission" date="2022-03" db="EMBL/GenBank/DDBJ databases">
        <authorList>
            <person name="Martin C."/>
        </authorList>
    </citation>
    <scope>NUCLEOTIDE SEQUENCE</scope>
</reference>
<dbReference type="EMBL" id="CAIIXF020000008">
    <property type="protein sequence ID" value="CAH1791149.1"/>
    <property type="molecule type" value="Genomic_DNA"/>
</dbReference>
<dbReference type="InterPro" id="IPR045325">
    <property type="entry name" value="TMEM70/TMEM186/TMEM223"/>
</dbReference>
<dbReference type="AlphaFoldDB" id="A0A8J1U7I6"/>
<evidence type="ECO:0000313" key="2">
    <source>
        <dbReference type="Proteomes" id="UP000749559"/>
    </source>
</evidence>
<name>A0A8J1U7I6_OWEFU</name>
<dbReference type="Pfam" id="PF06979">
    <property type="entry name" value="TMEM70"/>
    <property type="match status" value="1"/>
</dbReference>
<dbReference type="GO" id="GO:0007399">
    <property type="term" value="P:nervous system development"/>
    <property type="evidence" value="ECO:0007669"/>
    <property type="project" value="TreeGrafter"/>
</dbReference>
<dbReference type="GO" id="GO:0005739">
    <property type="term" value="C:mitochondrion"/>
    <property type="evidence" value="ECO:0007669"/>
    <property type="project" value="TreeGrafter"/>
</dbReference>
<dbReference type="Proteomes" id="UP000749559">
    <property type="component" value="Unassembled WGS sequence"/>
</dbReference>
<dbReference type="OrthoDB" id="5950063at2759"/>
<accession>A0A8J1U7I6</accession>
<organism evidence="1 2">
    <name type="scientific">Owenia fusiformis</name>
    <name type="common">Polychaete worm</name>
    <dbReference type="NCBI Taxonomy" id="6347"/>
    <lineage>
        <taxon>Eukaryota</taxon>
        <taxon>Metazoa</taxon>
        <taxon>Spiralia</taxon>
        <taxon>Lophotrochozoa</taxon>
        <taxon>Annelida</taxon>
        <taxon>Polychaeta</taxon>
        <taxon>Sedentaria</taxon>
        <taxon>Canalipalpata</taxon>
        <taxon>Sabellida</taxon>
        <taxon>Oweniida</taxon>
        <taxon>Oweniidae</taxon>
        <taxon>Owenia</taxon>
    </lineage>
</organism>
<dbReference type="PANTHER" id="PTHR14549:SF2">
    <property type="entry name" value="TRANSMEMBRANE PROTEIN 223"/>
    <property type="match status" value="1"/>
</dbReference>
<keyword evidence="2" id="KW-1185">Reference proteome</keyword>
<gene>
    <name evidence="1" type="ORF">OFUS_LOCUS16267</name>
</gene>
<comment type="caution">
    <text evidence="1">The sequence shown here is derived from an EMBL/GenBank/DDBJ whole genome shotgun (WGS) entry which is preliminary data.</text>
</comment>
<protein>
    <submittedName>
        <fullName evidence="1">Uncharacterized protein</fullName>
    </submittedName>
</protein>
<dbReference type="InterPro" id="IPR026100">
    <property type="entry name" value="Tmem223"/>
</dbReference>
<proteinExistence type="predicted"/>
<evidence type="ECO:0000313" key="1">
    <source>
        <dbReference type="EMBL" id="CAH1791149.1"/>
    </source>
</evidence>